<feature type="domain" description="YdhG-like" evidence="1">
    <location>
        <begin position="16"/>
        <end position="109"/>
    </location>
</feature>
<accession>A0A4Z0WDL3</accession>
<dbReference type="RefSeq" id="WP_135483511.1">
    <property type="nucleotide sequence ID" value="NZ_SRMF01000004.1"/>
</dbReference>
<dbReference type="EMBL" id="SRMF01000004">
    <property type="protein sequence ID" value="TGG92839.1"/>
    <property type="molecule type" value="Genomic_DNA"/>
</dbReference>
<dbReference type="AlphaFoldDB" id="A0A4Z0WDL3"/>
<dbReference type="InterPro" id="IPR014922">
    <property type="entry name" value="YdhG-like"/>
</dbReference>
<dbReference type="SUPFAM" id="SSF159888">
    <property type="entry name" value="YdhG-like"/>
    <property type="match status" value="1"/>
</dbReference>
<gene>
    <name evidence="2" type="ORF">E4656_11980</name>
</gene>
<reference evidence="2 3" key="1">
    <citation type="submission" date="2019-04" db="EMBL/GenBank/DDBJ databases">
        <title>Natronospirillum operosus gen. nov., sp. nov., a haloalkaliphilic satellite isolated from decaying biomass of laboratory culture of cyanobacterium Geitlerinema sp. and proposal of Natronospirillaceae fam. nov. and Saccharospirillaceae fam. nov.</title>
        <authorList>
            <person name="Kevbrin V."/>
            <person name="Boltyanskaya Y."/>
            <person name="Koziaeva V."/>
            <person name="Grouzdev D.S."/>
            <person name="Park M."/>
            <person name="Cho J."/>
        </authorList>
    </citation>
    <scope>NUCLEOTIDE SEQUENCE [LARGE SCALE GENOMIC DNA]</scope>
    <source>
        <strain evidence="2 3">G-116</strain>
    </source>
</reference>
<sequence length="130" mass="15360">MHPDIVNYNQQQEPDHRAVCDLLARAIDKGLPEAESKIWHRHPVWFLDGNPTVGYSKQKPGIRLMFWSGADFDEDELNVLGKKFKDASVFFNHASEIRTSDLQRWLEKAQEIQWDYRNLARRKGRLERLK</sequence>
<keyword evidence="3" id="KW-1185">Reference proteome</keyword>
<organism evidence="2 3">
    <name type="scientific">Natronospirillum operosum</name>
    <dbReference type="NCBI Taxonomy" id="2759953"/>
    <lineage>
        <taxon>Bacteria</taxon>
        <taxon>Pseudomonadati</taxon>
        <taxon>Pseudomonadota</taxon>
        <taxon>Gammaproteobacteria</taxon>
        <taxon>Oceanospirillales</taxon>
        <taxon>Natronospirillaceae</taxon>
        <taxon>Natronospirillum</taxon>
    </lineage>
</organism>
<evidence type="ECO:0000259" key="1">
    <source>
        <dbReference type="Pfam" id="PF08818"/>
    </source>
</evidence>
<protein>
    <submittedName>
        <fullName evidence="2">DUF1801 domain-containing protein</fullName>
    </submittedName>
</protein>
<proteinExistence type="predicted"/>
<dbReference type="OrthoDB" id="192368at2"/>
<dbReference type="Pfam" id="PF08818">
    <property type="entry name" value="DUF1801"/>
    <property type="match status" value="1"/>
</dbReference>
<evidence type="ECO:0000313" key="3">
    <source>
        <dbReference type="Proteomes" id="UP000297475"/>
    </source>
</evidence>
<name>A0A4Z0WDL3_9GAMM</name>
<comment type="caution">
    <text evidence="2">The sequence shown here is derived from an EMBL/GenBank/DDBJ whole genome shotgun (WGS) entry which is preliminary data.</text>
</comment>
<dbReference type="Gene3D" id="3.90.1150.200">
    <property type="match status" value="1"/>
</dbReference>
<evidence type="ECO:0000313" key="2">
    <source>
        <dbReference type="EMBL" id="TGG92839.1"/>
    </source>
</evidence>
<dbReference type="Proteomes" id="UP000297475">
    <property type="component" value="Unassembled WGS sequence"/>
</dbReference>